<dbReference type="InterPro" id="IPR039373">
    <property type="entry name" value="Peptidase_M28B"/>
</dbReference>
<dbReference type="Pfam" id="PF04253">
    <property type="entry name" value="TFR_dimer"/>
    <property type="match status" value="1"/>
</dbReference>
<dbReference type="Gene3D" id="1.20.930.40">
    <property type="entry name" value="Transferrin receptor-like, dimerisation domain"/>
    <property type="match status" value="1"/>
</dbReference>
<evidence type="ECO:0000259" key="4">
    <source>
        <dbReference type="Pfam" id="PF02225"/>
    </source>
</evidence>
<dbReference type="InterPro" id="IPR046450">
    <property type="entry name" value="PA_dom_sf"/>
</dbReference>
<feature type="domain" description="PA" evidence="4">
    <location>
        <begin position="325"/>
        <end position="387"/>
    </location>
</feature>
<dbReference type="GO" id="GO:0004180">
    <property type="term" value="F:carboxypeptidase activity"/>
    <property type="evidence" value="ECO:0007669"/>
    <property type="project" value="UniProtKB-KW"/>
</dbReference>
<keyword evidence="3" id="KW-1133">Transmembrane helix</keyword>
<dbReference type="AlphaFoldDB" id="A0A9Q8PD46"/>
<sequence length="910" mass="101427">MEEDDKYKQYAHIAIPTYDEATSSRPSSLQNFRGPGEVSDDAERQGLLPQESTYRPPTVESPRSSDDSDLRLPEVTGDGDGDRRRVEELDYLDPSAPDPSQRQSLYHRARLRSKWTQHITNIGATLSAIRLPSFRSLYTPVSGGETTSTEPPPSLPSRFSQLPSIPDRYRMSAGTIARLCGLLFIAMVIYGLFILDVFPGNGRGFMGTRFDPESVRKYVQEHVDAARIEEYLTHISGYDHVAGTAGDLYMAEWMRERWINEGNLDDVALASYYAYLNYPTQDGREVSIVAPEEQKWTARLEEDILDMNKVQTLAWHGLSKSGEVEGHLIYANGGSKEDFAWLVENGVNLNGSIALMRYYSTQNDLSQKVQAAQHVGCVGALVYSDPKLDGAVLGAVWPDGPWRPESSLQRGSVAMSDRILGDPLTPGFASTQDAKREKIDGNPALSQIPSLPLAWRDAKVLLEHLEGKGKQVPKDWVGGDQGFVKNWSAGDSEGLRVHLKNLNDESEKQQIWNVHGLIEGLEQAEKKILVGSHRDAWCFGAVDPGSGSAVLMEVVQIFGQLRKLGWRPLRTIEFVSWDAKEYNMVGSTEYVEDSLDSLRDNGIAYLNVDAGLYGPDPVFRAAGSPVWKRAVLHVLDRVSTPGDNAATLKQIWDERKTKFGGLGTDGDYAPFQMIAGISSVDFGFEGARLKHGYPAHSCYETLDWVKQFSDPDFSWHRTLAQVWALLILEMADRPILPFDLKTYADAIKGSYISTLMTYASVQAEKVPGHSSLESNSFSLQPLRDAADELTRVAEEFHRFEDIWTANVLGAGGLESASFAKRRMAFNQKLSNFDRNLLDLPESPIDPYVHGLPGREQFKHVIFGPHDFESGRMSYFPTVMDALQRGNFSLAQERVERVAGVIRRATDELKS</sequence>
<dbReference type="InterPro" id="IPR036757">
    <property type="entry name" value="TFR-like_dimer_dom_sf"/>
</dbReference>
<feature type="region of interest" description="Disordered" evidence="2">
    <location>
        <begin position="1"/>
        <end position="104"/>
    </location>
</feature>
<dbReference type="Gene3D" id="3.40.630.10">
    <property type="entry name" value="Zn peptidases"/>
    <property type="match status" value="1"/>
</dbReference>
<dbReference type="OrthoDB" id="5841748at2759"/>
<evidence type="ECO:0000259" key="6">
    <source>
        <dbReference type="Pfam" id="PF04389"/>
    </source>
</evidence>
<evidence type="ECO:0000313" key="7">
    <source>
        <dbReference type="EMBL" id="UJO20263.1"/>
    </source>
</evidence>
<keyword evidence="7" id="KW-0378">Hydrolase</keyword>
<dbReference type="Pfam" id="PF02225">
    <property type="entry name" value="PA"/>
    <property type="match status" value="1"/>
</dbReference>
<proteinExistence type="inferred from homology"/>
<feature type="compositionally biased region" description="Polar residues" evidence="2">
    <location>
        <begin position="20"/>
        <end position="31"/>
    </location>
</feature>
<evidence type="ECO:0000256" key="2">
    <source>
        <dbReference type="SAM" id="MobiDB-lite"/>
    </source>
</evidence>
<dbReference type="CDD" id="cd08022">
    <property type="entry name" value="M28_PSMA_like"/>
    <property type="match status" value="1"/>
</dbReference>
<dbReference type="OMA" id="YPRKDGR"/>
<dbReference type="PANTHER" id="PTHR10404">
    <property type="entry name" value="N-ACETYLATED-ALPHA-LINKED ACIDIC DIPEPTIDASE"/>
    <property type="match status" value="1"/>
</dbReference>
<evidence type="ECO:0000256" key="3">
    <source>
        <dbReference type="SAM" id="Phobius"/>
    </source>
</evidence>
<keyword evidence="8" id="KW-1185">Reference proteome</keyword>
<dbReference type="FunFam" id="3.40.630.10:FF:000101">
    <property type="entry name" value="N-acetylated alpha-linked acidic dipeptidase like 1"/>
    <property type="match status" value="1"/>
</dbReference>
<dbReference type="SUPFAM" id="SSF53187">
    <property type="entry name" value="Zn-dependent exopeptidases"/>
    <property type="match status" value="1"/>
</dbReference>
<evidence type="ECO:0000259" key="5">
    <source>
        <dbReference type="Pfam" id="PF04253"/>
    </source>
</evidence>
<dbReference type="PANTHER" id="PTHR10404:SF71">
    <property type="entry name" value="CARBOXYPEPTIDASE TRE2, PUTATIVE (AFU_ORTHOLOGUE AFUA_3G10650)-RELATED"/>
    <property type="match status" value="1"/>
</dbReference>
<keyword evidence="3" id="KW-0472">Membrane</keyword>
<feature type="domain" description="Transferrin receptor-like dimerisation" evidence="5">
    <location>
        <begin position="777"/>
        <end position="909"/>
    </location>
</feature>
<dbReference type="GeneID" id="71990456"/>
<reference evidence="7" key="2">
    <citation type="journal article" date="2022" name="Microb. Genom.">
        <title>A chromosome-scale genome assembly of the tomato pathogen Cladosporium fulvum reveals a compartmentalized genome architecture and the presence of a dispensable chromosome.</title>
        <authorList>
            <person name="Zaccaron A.Z."/>
            <person name="Chen L.H."/>
            <person name="Samaras A."/>
            <person name="Stergiopoulos I."/>
        </authorList>
    </citation>
    <scope>NUCLEOTIDE SEQUENCE</scope>
    <source>
        <strain evidence="7">Race5_Kim</strain>
    </source>
</reference>
<accession>A0A9Q8PD46</accession>
<dbReference type="Proteomes" id="UP000756132">
    <property type="component" value="Chromosome 7"/>
</dbReference>
<name>A0A9Q8PD46_PASFU</name>
<feature type="transmembrane region" description="Helical" evidence="3">
    <location>
        <begin position="176"/>
        <end position="195"/>
    </location>
</feature>
<organism evidence="7 8">
    <name type="scientific">Passalora fulva</name>
    <name type="common">Tomato leaf mold</name>
    <name type="synonym">Cladosporium fulvum</name>
    <dbReference type="NCBI Taxonomy" id="5499"/>
    <lineage>
        <taxon>Eukaryota</taxon>
        <taxon>Fungi</taxon>
        <taxon>Dikarya</taxon>
        <taxon>Ascomycota</taxon>
        <taxon>Pezizomycotina</taxon>
        <taxon>Dothideomycetes</taxon>
        <taxon>Dothideomycetidae</taxon>
        <taxon>Mycosphaerellales</taxon>
        <taxon>Mycosphaerellaceae</taxon>
        <taxon>Fulvia</taxon>
    </lineage>
</organism>
<feature type="domain" description="Peptidase M28" evidence="6">
    <location>
        <begin position="513"/>
        <end position="699"/>
    </location>
</feature>
<feature type="compositionally biased region" description="Basic and acidic residues" evidence="2">
    <location>
        <begin position="63"/>
        <end position="72"/>
    </location>
</feature>
<keyword evidence="3" id="KW-0812">Transmembrane</keyword>
<dbReference type="RefSeq" id="XP_047764629.1">
    <property type="nucleotide sequence ID" value="XM_047909726.1"/>
</dbReference>
<evidence type="ECO:0000313" key="8">
    <source>
        <dbReference type="Proteomes" id="UP000756132"/>
    </source>
</evidence>
<dbReference type="EMBL" id="CP090169">
    <property type="protein sequence ID" value="UJO20263.1"/>
    <property type="molecule type" value="Genomic_DNA"/>
</dbReference>
<dbReference type="InterPro" id="IPR007484">
    <property type="entry name" value="Peptidase_M28"/>
</dbReference>
<keyword evidence="7" id="KW-0645">Protease</keyword>
<dbReference type="InterPro" id="IPR007365">
    <property type="entry name" value="TFR-like_dimer_dom"/>
</dbReference>
<reference evidence="7" key="1">
    <citation type="submission" date="2021-12" db="EMBL/GenBank/DDBJ databases">
        <authorList>
            <person name="Zaccaron A."/>
            <person name="Stergiopoulos I."/>
        </authorList>
    </citation>
    <scope>NUCLEOTIDE SEQUENCE</scope>
    <source>
        <strain evidence="7">Race5_Kim</strain>
    </source>
</reference>
<dbReference type="Pfam" id="PF04389">
    <property type="entry name" value="Peptidase_M28"/>
    <property type="match status" value="1"/>
</dbReference>
<dbReference type="SUPFAM" id="SSF47672">
    <property type="entry name" value="Transferrin receptor-like dimerisation domain"/>
    <property type="match status" value="1"/>
</dbReference>
<dbReference type="CDD" id="cd02121">
    <property type="entry name" value="PA_GCPII_like"/>
    <property type="match status" value="1"/>
</dbReference>
<keyword evidence="7" id="KW-0121">Carboxypeptidase</keyword>
<protein>
    <submittedName>
        <fullName evidence="7">Glutamate carboxypeptidase</fullName>
    </submittedName>
</protein>
<feature type="region of interest" description="Disordered" evidence="2">
    <location>
        <begin position="141"/>
        <end position="160"/>
    </location>
</feature>
<dbReference type="KEGG" id="ffu:CLAFUR5_10578"/>
<dbReference type="SUPFAM" id="SSF52025">
    <property type="entry name" value="PA domain"/>
    <property type="match status" value="1"/>
</dbReference>
<gene>
    <name evidence="7" type="ORF">CLAFUR5_10578</name>
</gene>
<evidence type="ECO:0000256" key="1">
    <source>
        <dbReference type="ARBA" id="ARBA00005634"/>
    </source>
</evidence>
<dbReference type="Gene3D" id="3.50.30.30">
    <property type="match status" value="1"/>
</dbReference>
<dbReference type="InterPro" id="IPR003137">
    <property type="entry name" value="PA_domain"/>
</dbReference>
<comment type="similarity">
    <text evidence="1">Belongs to the peptidase M28 family. M28B subfamily.</text>
</comment>